<sequence>MEKRKWLWKRRSSERSPGETDSSGSISSHSERYSDDQEALKASPNDNAQSPEVTSKAVANGEDIRDNVRALTEKLSAALVNVSAKEDLVKQHAKVAEEAIAGWEKAENEAVLLKNKLEASAQQNSTLEDKVSHLDGALKECVRQLRLAKEEQEQKIHEAVEKKTRECESMKLEFESRLLELQSKAETAKSEPSYHMDPDLFEKLEFLEKENSALKMELLIQSEELEIRAIERDLSNQAAETASKQHLDSIKKVAKLEAECRRLKAMACRASSTNDHKSAAASSNCAESLVDSQSDSWERLNAVEMDIRKMGGTEPNMSEPSCSDSWASALIAELDQFKNEKAVNRNLSASSPEIDLMDDFLEMEQLAAMPNNKSGKHVESGNVTTQSMLAESSLRAELEAMIHRTAELEQKLERMDAEKVDLEEKLDKMDAEKADLEEKLEQMDAEKAELEEKLEKMDAEKAKLEEKIEKMEAEKAELEMALAKSQDSVEASELQLREATMQLEELQRELNLVNESKRIVESNVSSMEMEAQTMTAKINSLKEEVEMERALSMQITVKCQKLEEEQWRMKQEVELQQIAKSNAEVKIKQEDLEVAAGKLAECQKTIQSLGKQLKSLATLEDFLIDTASIPEFSRAALPIPKTVGESWKLPSNVTFSHKRDLNSPGVVAGTTCPSISKNDGNTPPSSSSSTSSAMPSNQINPEKNRNGFAKFFSRTKNGIQLEL</sequence>
<feature type="compositionally biased region" description="Basic and acidic residues" evidence="4">
    <location>
        <begin position="29"/>
        <end position="39"/>
    </location>
</feature>
<proteinExistence type="inferred from homology"/>
<feature type="compositionally biased region" description="Polar residues" evidence="4">
    <location>
        <begin position="19"/>
        <end position="28"/>
    </location>
</feature>
<feature type="region of interest" description="Disordered" evidence="4">
    <location>
        <begin position="1"/>
        <end position="62"/>
    </location>
</feature>
<protein>
    <recommendedName>
        <fullName evidence="7">Filament-like plant protein</fullName>
    </recommendedName>
</protein>
<dbReference type="PANTHER" id="PTHR31580:SF5">
    <property type="entry name" value="FILAMENT-LIKE PLANT PROTEIN 1-RELATED"/>
    <property type="match status" value="1"/>
</dbReference>
<dbReference type="Proteomes" id="UP000236630">
    <property type="component" value="Unassembled WGS sequence"/>
</dbReference>
<evidence type="ECO:0000256" key="3">
    <source>
        <dbReference type="SAM" id="Coils"/>
    </source>
</evidence>
<evidence type="ECO:0000313" key="6">
    <source>
        <dbReference type="Proteomes" id="UP000236630"/>
    </source>
</evidence>
<dbReference type="Gene3D" id="6.10.250.3110">
    <property type="match status" value="1"/>
</dbReference>
<evidence type="ECO:0008006" key="7">
    <source>
        <dbReference type="Google" id="ProtNLM"/>
    </source>
</evidence>
<accession>A0A2H5N3T0</accession>
<feature type="coiled-coil region" evidence="3">
    <location>
        <begin position="103"/>
        <end position="240"/>
    </location>
</feature>
<keyword evidence="2 3" id="KW-0175">Coiled coil</keyword>
<evidence type="ECO:0000313" key="5">
    <source>
        <dbReference type="EMBL" id="GAY34886.1"/>
    </source>
</evidence>
<feature type="compositionally biased region" description="Polar residues" evidence="4">
    <location>
        <begin position="671"/>
        <end position="681"/>
    </location>
</feature>
<comment type="caution">
    <text evidence="5">The sequence shown here is derived from an EMBL/GenBank/DDBJ whole genome shotgun (WGS) entry which is preliminary data.</text>
</comment>
<comment type="similarity">
    <text evidence="1">Belongs to the FPP family.</text>
</comment>
<evidence type="ECO:0000256" key="2">
    <source>
        <dbReference type="ARBA" id="ARBA00023054"/>
    </source>
</evidence>
<dbReference type="InterPro" id="IPR008587">
    <property type="entry name" value="FPP_plant"/>
</dbReference>
<feature type="compositionally biased region" description="Low complexity" evidence="4">
    <location>
        <begin position="682"/>
        <end position="692"/>
    </location>
</feature>
<name>A0A2H5N3T0_CITUN</name>
<keyword evidence="6" id="KW-1185">Reference proteome</keyword>
<feature type="compositionally biased region" description="Polar residues" evidence="4">
    <location>
        <begin position="44"/>
        <end position="53"/>
    </location>
</feature>
<gene>
    <name evidence="5" type="ORF">CUMW_277340</name>
</gene>
<feature type="region of interest" description="Disordered" evidence="4">
    <location>
        <begin position="671"/>
        <end position="708"/>
    </location>
</feature>
<dbReference type="EMBL" id="BDQV01001792">
    <property type="protein sequence ID" value="GAY34886.1"/>
    <property type="molecule type" value="Genomic_DNA"/>
</dbReference>
<organism evidence="5 6">
    <name type="scientific">Citrus unshiu</name>
    <name type="common">Satsuma mandarin</name>
    <name type="synonym">Citrus nobilis var. unshiu</name>
    <dbReference type="NCBI Taxonomy" id="55188"/>
    <lineage>
        <taxon>Eukaryota</taxon>
        <taxon>Viridiplantae</taxon>
        <taxon>Streptophyta</taxon>
        <taxon>Embryophyta</taxon>
        <taxon>Tracheophyta</taxon>
        <taxon>Spermatophyta</taxon>
        <taxon>Magnoliopsida</taxon>
        <taxon>eudicotyledons</taxon>
        <taxon>Gunneridae</taxon>
        <taxon>Pentapetalae</taxon>
        <taxon>rosids</taxon>
        <taxon>malvids</taxon>
        <taxon>Sapindales</taxon>
        <taxon>Rutaceae</taxon>
        <taxon>Aurantioideae</taxon>
        <taxon>Citrus</taxon>
    </lineage>
</organism>
<dbReference type="Pfam" id="PF05911">
    <property type="entry name" value="FPP"/>
    <property type="match status" value="4"/>
</dbReference>
<evidence type="ECO:0000256" key="1">
    <source>
        <dbReference type="ARBA" id="ARBA00005921"/>
    </source>
</evidence>
<dbReference type="PANTHER" id="PTHR31580">
    <property type="entry name" value="FILAMENT-LIKE PLANT PROTEIN 4"/>
    <property type="match status" value="1"/>
</dbReference>
<evidence type="ECO:0000256" key="4">
    <source>
        <dbReference type="SAM" id="MobiDB-lite"/>
    </source>
</evidence>
<dbReference type="AlphaFoldDB" id="A0A2H5N3T0"/>
<feature type="compositionally biased region" description="Basic and acidic residues" evidence="4">
    <location>
        <begin position="1"/>
        <end position="18"/>
    </location>
</feature>
<reference evidence="5 6" key="1">
    <citation type="journal article" date="2017" name="Front. Genet.">
        <title>Draft sequencing of the heterozygous diploid genome of Satsuma (Citrus unshiu Marc.) using a hybrid assembly approach.</title>
        <authorList>
            <person name="Shimizu T."/>
            <person name="Tanizawa Y."/>
            <person name="Mochizuki T."/>
            <person name="Nagasaki H."/>
            <person name="Yoshioka T."/>
            <person name="Toyoda A."/>
            <person name="Fujiyama A."/>
            <person name="Kaminuma E."/>
            <person name="Nakamura Y."/>
        </authorList>
    </citation>
    <scope>NUCLEOTIDE SEQUENCE [LARGE SCALE GENOMIC DNA]</scope>
    <source>
        <strain evidence="6">cv. Miyagawa wase</strain>
    </source>
</reference>
<dbReference type="STRING" id="55188.A0A2H5N3T0"/>
<feature type="coiled-coil region" evidence="3">
    <location>
        <begin position="391"/>
        <end position="551"/>
    </location>
</feature>